<dbReference type="SUPFAM" id="SSF55874">
    <property type="entry name" value="ATPase domain of HSP90 chaperone/DNA topoisomerase II/histidine kinase"/>
    <property type="match status" value="1"/>
</dbReference>
<dbReference type="PRINTS" id="PR00344">
    <property type="entry name" value="BCTRLSENSOR"/>
</dbReference>
<dbReference type="InterPro" id="IPR003660">
    <property type="entry name" value="HAMP_dom"/>
</dbReference>
<evidence type="ECO:0000313" key="16">
    <source>
        <dbReference type="Proteomes" id="UP000681290"/>
    </source>
</evidence>
<dbReference type="Proteomes" id="UP000681290">
    <property type="component" value="Unassembled WGS sequence"/>
</dbReference>
<dbReference type="Pfam" id="PF06580">
    <property type="entry name" value="His_kinase"/>
    <property type="match status" value="1"/>
</dbReference>
<dbReference type="InterPro" id="IPR036890">
    <property type="entry name" value="HATPase_C_sf"/>
</dbReference>
<sequence>MSSVRTQMMLFFSLLIIVPIIISSINVYFTLQNYLKNNYIVQQNQSIENLLSQITEWRGSYEDLSLQIFGDKRVQNFLLHPNTVQTGEQLERSTDFRQALQTYATAGNGNFSIYVVRLNGKVYGAGLHADHEQFIQSRISMAEKYGGLPVWENADTLNSIVLYRQINNNEFDLKLPVGYLFLVIDKSEAEKIIERYSVNSNQQYGIFNQDHTLRISTDLVADNAFLHEAGKQPGVTSQEMIYQDMSYITFAKRQSDWTFVSWILKREILEPARELFLGILFIALLLLLFSVFMVMFLSHRITKPLNLMRRKMKQIGEGLFIIKVPVIRNDEIGELANAMNRMSDEIVSLIQKNREEEAKSRLLQLQTLEYQINPHFLYNTLDSVNMLARKHKDPIIADIVTYLSRLFRIGLNQGREMITLADEVRHVTYYLKIQEIRFAGQLYWEIQIDDSLEDIKIIKFILQPLVENSINHGIRKRDEPGHIYIRVGKEENCILLEVKDDGVGIKSEQMEKIRQSLAIEQEHEEKDHGFGLRNVHQRIQLHYGPHYGLQLASEEGQGTTIYIRLPYSNEQTSS</sequence>
<dbReference type="InterPro" id="IPR050640">
    <property type="entry name" value="Bact_2-comp_sensor_kinase"/>
</dbReference>
<dbReference type="SMART" id="SM00387">
    <property type="entry name" value="HATPase_c"/>
    <property type="match status" value="1"/>
</dbReference>
<keyword evidence="8" id="KW-0418">Kinase</keyword>
<comment type="catalytic activity">
    <reaction evidence="1">
        <text>ATP + protein L-histidine = ADP + protein N-phospho-L-histidine.</text>
        <dbReference type="EC" id="2.7.13.3"/>
    </reaction>
</comment>
<dbReference type="Gene3D" id="3.30.565.10">
    <property type="entry name" value="Histidine kinase-like ATPase, C-terminal domain"/>
    <property type="match status" value="1"/>
</dbReference>
<dbReference type="RefSeq" id="WP_213590354.1">
    <property type="nucleotide sequence ID" value="NZ_BOSM01000002.1"/>
</dbReference>
<comment type="subcellular location">
    <subcellularLocation>
        <location evidence="2">Cell membrane</location>
        <topology evidence="2">Multi-pass membrane protein</topology>
    </subcellularLocation>
</comment>
<keyword evidence="6" id="KW-0808">Transferase</keyword>
<keyword evidence="4" id="KW-1003">Cell membrane</keyword>
<comment type="caution">
    <text evidence="15">The sequence shown here is derived from an EMBL/GenBank/DDBJ whole genome shotgun (WGS) entry which is preliminary data.</text>
</comment>
<evidence type="ECO:0000256" key="9">
    <source>
        <dbReference type="ARBA" id="ARBA00022840"/>
    </source>
</evidence>
<protein>
    <recommendedName>
        <fullName evidence="3">histidine kinase</fullName>
        <ecNumber evidence="3">2.7.13.3</ecNumber>
    </recommendedName>
</protein>
<dbReference type="PROSITE" id="PS50885">
    <property type="entry name" value="HAMP"/>
    <property type="match status" value="1"/>
</dbReference>
<dbReference type="Pfam" id="PF02518">
    <property type="entry name" value="HATPase_c"/>
    <property type="match status" value="1"/>
</dbReference>
<evidence type="ECO:0000256" key="11">
    <source>
        <dbReference type="ARBA" id="ARBA00023136"/>
    </source>
</evidence>
<keyword evidence="16" id="KW-1185">Reference proteome</keyword>
<dbReference type="InterPro" id="IPR010559">
    <property type="entry name" value="Sig_transdc_His_kin_internal"/>
</dbReference>
<keyword evidence="12" id="KW-1133">Transmembrane helix</keyword>
<evidence type="ECO:0000256" key="4">
    <source>
        <dbReference type="ARBA" id="ARBA00022475"/>
    </source>
</evidence>
<feature type="transmembrane region" description="Helical" evidence="12">
    <location>
        <begin position="275"/>
        <end position="297"/>
    </location>
</feature>
<keyword evidence="7" id="KW-0547">Nucleotide-binding</keyword>
<evidence type="ECO:0000256" key="8">
    <source>
        <dbReference type="ARBA" id="ARBA00022777"/>
    </source>
</evidence>
<dbReference type="EC" id="2.7.13.3" evidence="3"/>
<dbReference type="CDD" id="cd06225">
    <property type="entry name" value="HAMP"/>
    <property type="match status" value="1"/>
</dbReference>
<dbReference type="InterPro" id="IPR005467">
    <property type="entry name" value="His_kinase_dom"/>
</dbReference>
<dbReference type="InterPro" id="IPR004358">
    <property type="entry name" value="Sig_transdc_His_kin-like_C"/>
</dbReference>
<gene>
    <name evidence="15" type="ORF">J15TS10_16830</name>
</gene>
<evidence type="ECO:0000256" key="7">
    <source>
        <dbReference type="ARBA" id="ARBA00022741"/>
    </source>
</evidence>
<evidence type="ECO:0000313" key="15">
    <source>
        <dbReference type="EMBL" id="GIP57869.1"/>
    </source>
</evidence>
<dbReference type="PROSITE" id="PS50109">
    <property type="entry name" value="HIS_KIN"/>
    <property type="match status" value="1"/>
</dbReference>
<dbReference type="InterPro" id="IPR003594">
    <property type="entry name" value="HATPase_dom"/>
</dbReference>
<dbReference type="PANTHER" id="PTHR34220:SF7">
    <property type="entry name" value="SENSOR HISTIDINE KINASE YPDA"/>
    <property type="match status" value="1"/>
</dbReference>
<keyword evidence="5" id="KW-0597">Phosphoprotein</keyword>
<dbReference type="SUPFAM" id="SSF158472">
    <property type="entry name" value="HAMP domain-like"/>
    <property type="match status" value="1"/>
</dbReference>
<feature type="domain" description="HAMP" evidence="14">
    <location>
        <begin position="299"/>
        <end position="351"/>
    </location>
</feature>
<feature type="transmembrane region" description="Helical" evidence="12">
    <location>
        <begin position="6"/>
        <end position="29"/>
    </location>
</feature>
<proteinExistence type="predicted"/>
<dbReference type="Pfam" id="PF00672">
    <property type="entry name" value="HAMP"/>
    <property type="match status" value="1"/>
</dbReference>
<evidence type="ECO:0000259" key="13">
    <source>
        <dbReference type="PROSITE" id="PS50109"/>
    </source>
</evidence>
<evidence type="ECO:0000256" key="1">
    <source>
        <dbReference type="ARBA" id="ARBA00000085"/>
    </source>
</evidence>
<keyword evidence="11 12" id="KW-0472">Membrane</keyword>
<name>A0ABQ4MPI5_9BACL</name>
<dbReference type="PANTHER" id="PTHR34220">
    <property type="entry name" value="SENSOR HISTIDINE KINASE YPDA"/>
    <property type="match status" value="1"/>
</dbReference>
<keyword evidence="10" id="KW-0902">Two-component regulatory system</keyword>
<evidence type="ECO:0000256" key="5">
    <source>
        <dbReference type="ARBA" id="ARBA00022553"/>
    </source>
</evidence>
<organism evidence="15 16">
    <name type="scientific">Paenibacillus woosongensis</name>
    <dbReference type="NCBI Taxonomy" id="307580"/>
    <lineage>
        <taxon>Bacteria</taxon>
        <taxon>Bacillati</taxon>
        <taxon>Bacillota</taxon>
        <taxon>Bacilli</taxon>
        <taxon>Bacillales</taxon>
        <taxon>Paenibacillaceae</taxon>
        <taxon>Paenibacillus</taxon>
    </lineage>
</organism>
<evidence type="ECO:0000256" key="12">
    <source>
        <dbReference type="SAM" id="Phobius"/>
    </source>
</evidence>
<keyword evidence="12" id="KW-0812">Transmembrane</keyword>
<dbReference type="SMART" id="SM00304">
    <property type="entry name" value="HAMP"/>
    <property type="match status" value="1"/>
</dbReference>
<dbReference type="EMBL" id="BOSM01000002">
    <property type="protein sequence ID" value="GIP57869.1"/>
    <property type="molecule type" value="Genomic_DNA"/>
</dbReference>
<feature type="domain" description="Histidine kinase" evidence="13">
    <location>
        <begin position="462"/>
        <end position="569"/>
    </location>
</feature>
<dbReference type="Gene3D" id="6.10.340.10">
    <property type="match status" value="1"/>
</dbReference>
<evidence type="ECO:0000259" key="14">
    <source>
        <dbReference type="PROSITE" id="PS50885"/>
    </source>
</evidence>
<evidence type="ECO:0000256" key="6">
    <source>
        <dbReference type="ARBA" id="ARBA00022679"/>
    </source>
</evidence>
<evidence type="ECO:0000256" key="2">
    <source>
        <dbReference type="ARBA" id="ARBA00004651"/>
    </source>
</evidence>
<keyword evidence="9" id="KW-0067">ATP-binding</keyword>
<reference evidence="15 16" key="1">
    <citation type="submission" date="2021-03" db="EMBL/GenBank/DDBJ databases">
        <title>Antimicrobial resistance genes in bacteria isolated from Japanese honey, and their potential for conferring macrolide and lincosamide resistance in the American foulbrood pathogen Paenibacillus larvae.</title>
        <authorList>
            <person name="Okamoto M."/>
            <person name="Kumagai M."/>
            <person name="Kanamori H."/>
            <person name="Takamatsu D."/>
        </authorList>
    </citation>
    <scope>NUCLEOTIDE SEQUENCE [LARGE SCALE GENOMIC DNA]</scope>
    <source>
        <strain evidence="15 16">J15TS10</strain>
    </source>
</reference>
<evidence type="ECO:0000256" key="3">
    <source>
        <dbReference type="ARBA" id="ARBA00012438"/>
    </source>
</evidence>
<accession>A0ABQ4MPI5</accession>
<evidence type="ECO:0000256" key="10">
    <source>
        <dbReference type="ARBA" id="ARBA00023012"/>
    </source>
</evidence>